<accession>A0AAW0BG01</accession>
<dbReference type="Pfam" id="PF01494">
    <property type="entry name" value="FAD_binding_3"/>
    <property type="match status" value="1"/>
</dbReference>
<dbReference type="InterPro" id="IPR036188">
    <property type="entry name" value="FAD/NAD-bd_sf"/>
</dbReference>
<dbReference type="Gene3D" id="3.50.50.60">
    <property type="entry name" value="FAD/NAD(P)-binding domain"/>
    <property type="match status" value="1"/>
</dbReference>
<evidence type="ECO:0000256" key="3">
    <source>
        <dbReference type="ARBA" id="ARBA00023002"/>
    </source>
</evidence>
<evidence type="ECO:0000256" key="4">
    <source>
        <dbReference type="ARBA" id="ARBA00023033"/>
    </source>
</evidence>
<dbReference type="GO" id="GO:0004497">
    <property type="term" value="F:monooxygenase activity"/>
    <property type="evidence" value="ECO:0007669"/>
    <property type="project" value="UniProtKB-KW"/>
</dbReference>
<dbReference type="InterPro" id="IPR002938">
    <property type="entry name" value="FAD-bd"/>
</dbReference>
<name>A0AAW0BG01_9AGAR</name>
<dbReference type="PANTHER" id="PTHR46972:SF1">
    <property type="entry name" value="FAD DEPENDENT OXIDOREDUCTASE DOMAIN-CONTAINING PROTEIN"/>
    <property type="match status" value="1"/>
</dbReference>
<keyword evidence="8" id="KW-1185">Reference proteome</keyword>
<evidence type="ECO:0000256" key="1">
    <source>
        <dbReference type="ARBA" id="ARBA00022630"/>
    </source>
</evidence>
<evidence type="ECO:0000259" key="6">
    <source>
        <dbReference type="Pfam" id="PF01494"/>
    </source>
</evidence>
<feature type="domain" description="FAD-binding" evidence="6">
    <location>
        <begin position="7"/>
        <end position="340"/>
    </location>
</feature>
<evidence type="ECO:0000256" key="5">
    <source>
        <dbReference type="SAM" id="MobiDB-lite"/>
    </source>
</evidence>
<keyword evidence="3" id="KW-0560">Oxidoreductase</keyword>
<dbReference type="PRINTS" id="PR00420">
    <property type="entry name" value="RNGMNOXGNASE"/>
</dbReference>
<dbReference type="EMBL" id="JAWWNJ010000034">
    <property type="protein sequence ID" value="KAK7025176.1"/>
    <property type="molecule type" value="Genomic_DNA"/>
</dbReference>
<evidence type="ECO:0000313" key="8">
    <source>
        <dbReference type="Proteomes" id="UP001362999"/>
    </source>
</evidence>
<dbReference type="SUPFAM" id="SSF51905">
    <property type="entry name" value="FAD/NAD(P)-binding domain"/>
    <property type="match status" value="1"/>
</dbReference>
<gene>
    <name evidence="7" type="ORF">R3P38DRAFT_2708247</name>
</gene>
<comment type="caution">
    <text evidence="7">The sequence shown here is derived from an EMBL/GenBank/DDBJ whole genome shotgun (WGS) entry which is preliminary data.</text>
</comment>
<keyword evidence="2" id="KW-0274">FAD</keyword>
<evidence type="ECO:0000256" key="2">
    <source>
        <dbReference type="ARBA" id="ARBA00022827"/>
    </source>
</evidence>
<evidence type="ECO:0000313" key="7">
    <source>
        <dbReference type="EMBL" id="KAK7025176.1"/>
    </source>
</evidence>
<dbReference type="Proteomes" id="UP001362999">
    <property type="component" value="Unassembled WGS sequence"/>
</dbReference>
<dbReference type="AlphaFoldDB" id="A0AAW0BG01"/>
<keyword evidence="4 7" id="KW-0503">Monooxygenase</keyword>
<dbReference type="GO" id="GO:0071949">
    <property type="term" value="F:FAD binding"/>
    <property type="evidence" value="ECO:0007669"/>
    <property type="project" value="InterPro"/>
</dbReference>
<keyword evidence="1" id="KW-0285">Flavoprotein</keyword>
<dbReference type="PROSITE" id="PS51257">
    <property type="entry name" value="PROKAR_LIPOPROTEIN"/>
    <property type="match status" value="1"/>
</dbReference>
<proteinExistence type="predicted"/>
<dbReference type="PANTHER" id="PTHR46972">
    <property type="entry name" value="MONOOXYGENASE ASQM-RELATED"/>
    <property type="match status" value="1"/>
</dbReference>
<feature type="region of interest" description="Disordered" evidence="5">
    <location>
        <begin position="85"/>
        <end position="106"/>
    </location>
</feature>
<organism evidence="7 8">
    <name type="scientific">Favolaschia claudopus</name>
    <dbReference type="NCBI Taxonomy" id="2862362"/>
    <lineage>
        <taxon>Eukaryota</taxon>
        <taxon>Fungi</taxon>
        <taxon>Dikarya</taxon>
        <taxon>Basidiomycota</taxon>
        <taxon>Agaricomycotina</taxon>
        <taxon>Agaricomycetes</taxon>
        <taxon>Agaricomycetidae</taxon>
        <taxon>Agaricales</taxon>
        <taxon>Marasmiineae</taxon>
        <taxon>Mycenaceae</taxon>
        <taxon>Favolaschia</taxon>
    </lineage>
</organism>
<protein>
    <submittedName>
        <fullName evidence="7">FAD-dependent monooxygenase</fullName>
    </submittedName>
</protein>
<reference evidence="7 8" key="1">
    <citation type="journal article" date="2024" name="J Genomics">
        <title>Draft genome sequencing and assembly of Favolaschia claudopus CIRM-BRFM 2984 isolated from oak limbs.</title>
        <authorList>
            <person name="Navarro D."/>
            <person name="Drula E."/>
            <person name="Chaduli D."/>
            <person name="Cazenave R."/>
            <person name="Ahrendt S."/>
            <person name="Wang J."/>
            <person name="Lipzen A."/>
            <person name="Daum C."/>
            <person name="Barry K."/>
            <person name="Grigoriev I.V."/>
            <person name="Favel A."/>
            <person name="Rosso M.N."/>
            <person name="Martin F."/>
        </authorList>
    </citation>
    <scope>NUCLEOTIDE SEQUENCE [LARGE SCALE GENOMIC DNA]</scope>
    <source>
        <strain evidence="7 8">CIRM-BRFM 2984</strain>
    </source>
</reference>
<sequence>MSSARSIAIVGAGLGGLACARILQLRNIPVVVYEREPSMSARQQGGSLDMHPGTGSAVLEMAQLVDEFKKVARYEDQGIKIVGKDGTTHFDSADMSQGDDAGPGDRPEVDRIQLRQIFLDALPPNTVKWGQGVSKVVQNDKKVTVHFIDPALEPAVHDFVVGADGAWSRIRPAVSPAVPEYSGLIYIDIFINDVQKNHPDLAKFLTSGIALVLADNKALISQRNANDVVRVYAAFRRPASWPEEIGLKTLVDGGRWDEANQLLSKQFEGWNTVATGYLKVSPFSMDCRPLYALKNHTWATNANITLLGDACHVVPPNGDGANFAMLDGAELGAVIAENVSANEEDWMKAIKGQEDKMQQRAWASEGDEFSFGLLVAEGDSAARAAAMLKEMFSAGKA</sequence>